<evidence type="ECO:0000259" key="1">
    <source>
        <dbReference type="Pfam" id="PF12705"/>
    </source>
</evidence>
<protein>
    <submittedName>
        <fullName evidence="2">Double-strand break repair protein AddB</fullName>
    </submittedName>
</protein>
<dbReference type="SUPFAM" id="SSF52540">
    <property type="entry name" value="P-loop containing nucleoside triphosphate hydrolases"/>
    <property type="match status" value="1"/>
</dbReference>
<dbReference type="Pfam" id="PF12705">
    <property type="entry name" value="PDDEXK_1"/>
    <property type="match status" value="1"/>
</dbReference>
<dbReference type="InterPro" id="IPR038726">
    <property type="entry name" value="PDDEXK_AddAB-type"/>
</dbReference>
<dbReference type="InterPro" id="IPR027417">
    <property type="entry name" value="P-loop_NTPase"/>
</dbReference>
<dbReference type="EMBL" id="CP157484">
    <property type="protein sequence ID" value="XBO39057.1"/>
    <property type="molecule type" value="Genomic_DNA"/>
</dbReference>
<evidence type="ECO:0000313" key="2">
    <source>
        <dbReference type="EMBL" id="XBO39057.1"/>
    </source>
</evidence>
<proteinExistence type="predicted"/>
<name>A0AAU7JFR7_9HYPH</name>
<accession>A0AAU7JFR7</accession>
<reference evidence="2" key="1">
    <citation type="submission" date="2024-05" db="EMBL/GenBank/DDBJ databases">
        <authorList>
            <person name="Kim S."/>
            <person name="Heo J."/>
            <person name="Choi H."/>
            <person name="Choi Y."/>
            <person name="Kwon S.-W."/>
            <person name="Kim Y."/>
        </authorList>
    </citation>
    <scope>NUCLEOTIDE SEQUENCE</scope>
    <source>
        <strain evidence="2">KACC 23698</strain>
    </source>
</reference>
<dbReference type="InterPro" id="IPR014153">
    <property type="entry name" value="Ds_break_AddB"/>
</dbReference>
<gene>
    <name evidence="2" type="primary">addB</name>
    <name evidence="2" type="ORF">ABEG18_25830</name>
</gene>
<organism evidence="2">
    <name type="scientific">Alsobacter sp. KACC 23698</name>
    <dbReference type="NCBI Taxonomy" id="3149229"/>
    <lineage>
        <taxon>Bacteria</taxon>
        <taxon>Pseudomonadati</taxon>
        <taxon>Pseudomonadota</taxon>
        <taxon>Alphaproteobacteria</taxon>
        <taxon>Hyphomicrobiales</taxon>
        <taxon>Alsobacteraceae</taxon>
        <taxon>Alsobacter</taxon>
    </lineage>
</organism>
<dbReference type="AlphaFoldDB" id="A0AAU7JFR7"/>
<dbReference type="NCBIfam" id="TIGR02786">
    <property type="entry name" value="addB_alphas"/>
    <property type="match status" value="1"/>
</dbReference>
<feature type="domain" description="PD-(D/E)XK endonuclease-like" evidence="1">
    <location>
        <begin position="781"/>
        <end position="1021"/>
    </location>
</feature>
<sequence length="1066" mass="113870">MRGAAARLFTISPGSPFLATLADALLGGRVIPGWPDLSDPLQLSQATVFLPTRRAARALATLLAQRMEAGAVLLPRIVPLGDVDDAEEASLFAAIGGAGADAFSAQDALAAHDAAALPPEALDAQRRLELANLILAWARGVGAAMMKLGDSEPLLVPSSPADALGLAGDLGALIDTLAIHGKSVDDIHRLVPDRFDPYWKITRDFLAIAAEFWPRRAAELGVMDASLRRHTILTGEAARLLRERPDAPMIVAGSTGSMPATAALIGAVARLPRGAVVLPGLDKRLDEASWTTIPERHDLFGTGHPGHPQALLCRLLADLGVGRDEVEELGRPAPALEARERLLSEALRPAETTDLWARKTGRLSDAVVRSALADLRVIEAADDREEAQAIAVALREALEDPDAAAALITPDRTLAERVCAELKRWSIVLDDSAGMPLGRTAPGVLARLAAEAAAEGFAAVTLLALLDHPLCRLGLARATVLRGRAALEIGVLRAPALRPGLAELAAAVDAAEAATRDLNQRHAWPRKRLRDVDWAAAREVVAALVAAFGPFAAPRPGRLDLVALAADHAAAVAAVATAGPDEEADAFEGPAGEELAAMFDEATLALTSGVEGRMADYPAFFSGLMAGRVARRPDGGHPRLKIWGLLEARLLSADLVVLGGLDEKTWPPEARTDAFLNRPMRRDLGLPSPERRVGQTTHDFVQALGARKVVVTRALKRGGDPTVRSRFLQRMQAVAGQDAWSRCEEGGRRLLALARSLDRPEAVSPARRPRPIPPADRTPARLSVTEIETLVRDPYAIYAKHVLRLEPLDDIAGEPSAAIKGVLVHEVVGRFGKAHPTALPADPAAELVALGREAFQNSPELRDRLDVVAFWWPRFVRMAAYVAEWEKQRRQPGMAVLAEIDARLVIPMPDGSDFVLSCRADRIELLPDGGFAVVDFKTGATPGVKEVRVGFSPQLTLEAAMAKLGAFAGAPAGLRARELTYVKLSGAAEPGFERRIPDARNPIDVDELALDHLARLTQAIAEHRAGERAYVSRPYPKFAKAYAPYDHLARVKEWSLAGDDGDEGGA</sequence>
<dbReference type="RefSeq" id="WP_406855896.1">
    <property type="nucleotide sequence ID" value="NZ_CP157484.1"/>
</dbReference>